<keyword evidence="1" id="KW-0732">Signal</keyword>
<keyword evidence="3" id="KW-1185">Reference proteome</keyword>
<protein>
    <submittedName>
        <fullName evidence="2">Uncharacterized protein</fullName>
    </submittedName>
</protein>
<name>A0ABV7HWX6_9GAMM</name>
<gene>
    <name evidence="2" type="ORF">ACFOEB_11975</name>
</gene>
<sequence>MNIARIHTVSTAATVALTRAARWLCLPLLLIAVVSAGHQTKTDDNHAVFSQFVVDLSAIDANPADGSDNPDHDAFTASGPAVVTVPALALQPQAVRAPAVTVAHAFAPRAPPVSANI</sequence>
<reference evidence="3" key="1">
    <citation type="journal article" date="2019" name="Int. J. Syst. Evol. Microbiol.">
        <title>The Global Catalogue of Microorganisms (GCM) 10K type strain sequencing project: providing services to taxonomists for standard genome sequencing and annotation.</title>
        <authorList>
            <consortium name="The Broad Institute Genomics Platform"/>
            <consortium name="The Broad Institute Genome Sequencing Center for Infectious Disease"/>
            <person name="Wu L."/>
            <person name="Ma J."/>
        </authorList>
    </citation>
    <scope>NUCLEOTIDE SEQUENCE [LARGE SCALE GENOMIC DNA]</scope>
    <source>
        <strain evidence="3">KCTC 52141</strain>
    </source>
</reference>
<comment type="caution">
    <text evidence="2">The sequence shown here is derived from an EMBL/GenBank/DDBJ whole genome shotgun (WGS) entry which is preliminary data.</text>
</comment>
<feature type="signal peptide" evidence="1">
    <location>
        <begin position="1"/>
        <end position="36"/>
    </location>
</feature>
<dbReference type="RefSeq" id="WP_339617992.1">
    <property type="nucleotide sequence ID" value="NZ_AP031500.1"/>
</dbReference>
<evidence type="ECO:0000256" key="1">
    <source>
        <dbReference type="SAM" id="SignalP"/>
    </source>
</evidence>
<evidence type="ECO:0000313" key="2">
    <source>
        <dbReference type="EMBL" id="MFC3155922.1"/>
    </source>
</evidence>
<organism evidence="2 3">
    <name type="scientific">Gilvimarinus japonicus</name>
    <dbReference type="NCBI Taxonomy" id="1796469"/>
    <lineage>
        <taxon>Bacteria</taxon>
        <taxon>Pseudomonadati</taxon>
        <taxon>Pseudomonadota</taxon>
        <taxon>Gammaproteobacteria</taxon>
        <taxon>Cellvibrionales</taxon>
        <taxon>Cellvibrionaceae</taxon>
        <taxon>Gilvimarinus</taxon>
    </lineage>
</organism>
<dbReference type="EMBL" id="JBHRTL010000007">
    <property type="protein sequence ID" value="MFC3155922.1"/>
    <property type="molecule type" value="Genomic_DNA"/>
</dbReference>
<proteinExistence type="predicted"/>
<accession>A0ABV7HWX6</accession>
<evidence type="ECO:0000313" key="3">
    <source>
        <dbReference type="Proteomes" id="UP001595548"/>
    </source>
</evidence>
<feature type="chain" id="PRO_5046399002" evidence="1">
    <location>
        <begin position="37"/>
        <end position="117"/>
    </location>
</feature>
<dbReference type="Proteomes" id="UP001595548">
    <property type="component" value="Unassembled WGS sequence"/>
</dbReference>